<dbReference type="AlphaFoldDB" id="A0A6A6R4E7"/>
<feature type="region of interest" description="Disordered" evidence="1">
    <location>
        <begin position="149"/>
        <end position="204"/>
    </location>
</feature>
<dbReference type="Proteomes" id="UP000799750">
    <property type="component" value="Unassembled WGS sequence"/>
</dbReference>
<organism evidence="2 3">
    <name type="scientific">Lophium mytilinum</name>
    <dbReference type="NCBI Taxonomy" id="390894"/>
    <lineage>
        <taxon>Eukaryota</taxon>
        <taxon>Fungi</taxon>
        <taxon>Dikarya</taxon>
        <taxon>Ascomycota</taxon>
        <taxon>Pezizomycotina</taxon>
        <taxon>Dothideomycetes</taxon>
        <taxon>Pleosporomycetidae</taxon>
        <taxon>Mytilinidiales</taxon>
        <taxon>Mytilinidiaceae</taxon>
        <taxon>Lophium</taxon>
    </lineage>
</organism>
<evidence type="ECO:0000313" key="3">
    <source>
        <dbReference type="Proteomes" id="UP000799750"/>
    </source>
</evidence>
<keyword evidence="3" id="KW-1185">Reference proteome</keyword>
<feature type="compositionally biased region" description="Polar residues" evidence="1">
    <location>
        <begin position="159"/>
        <end position="185"/>
    </location>
</feature>
<feature type="compositionally biased region" description="Polar residues" evidence="1">
    <location>
        <begin position="261"/>
        <end position="280"/>
    </location>
</feature>
<evidence type="ECO:0000313" key="2">
    <source>
        <dbReference type="EMBL" id="KAF2499232.1"/>
    </source>
</evidence>
<proteinExistence type="predicted"/>
<sequence>MRRGACRRGGGEDGEVGDGDAGARVEDSVTEQEHGQTSEIEHYGKVADDRDYDHAWAATSTVWVLAHWVPPQRGAVGGQRHAPALAVPAAKRVDGAYAVEAAGVKLRPLASYEGTEGHTGGQSCTPKRLLGMQLAAPCQRRPLDCRVAAGPGSRRRGCPQTSRRLPNRGTTTASKCSEPESQSRSCLRPRSAKPRRPGYPEIDAVTGPLRLQPLVPSISIRLSIWRSSAGRSPSPPSWYDGSPYIIRHEAAGPPSRPSRLISRQGSPSATRYPSTTLGGN</sequence>
<feature type="region of interest" description="Disordered" evidence="1">
    <location>
        <begin position="228"/>
        <end position="280"/>
    </location>
</feature>
<dbReference type="EMBL" id="MU004184">
    <property type="protein sequence ID" value="KAF2499232.1"/>
    <property type="molecule type" value="Genomic_DNA"/>
</dbReference>
<name>A0A6A6R4E7_9PEZI</name>
<reference evidence="2" key="1">
    <citation type="journal article" date="2020" name="Stud. Mycol.">
        <title>101 Dothideomycetes genomes: a test case for predicting lifestyles and emergence of pathogens.</title>
        <authorList>
            <person name="Haridas S."/>
            <person name="Albert R."/>
            <person name="Binder M."/>
            <person name="Bloem J."/>
            <person name="Labutti K."/>
            <person name="Salamov A."/>
            <person name="Andreopoulos B."/>
            <person name="Baker S."/>
            <person name="Barry K."/>
            <person name="Bills G."/>
            <person name="Bluhm B."/>
            <person name="Cannon C."/>
            <person name="Castanera R."/>
            <person name="Culley D."/>
            <person name="Daum C."/>
            <person name="Ezra D."/>
            <person name="Gonzalez J."/>
            <person name="Henrissat B."/>
            <person name="Kuo A."/>
            <person name="Liang C."/>
            <person name="Lipzen A."/>
            <person name="Lutzoni F."/>
            <person name="Magnuson J."/>
            <person name="Mondo S."/>
            <person name="Nolan M."/>
            <person name="Ohm R."/>
            <person name="Pangilinan J."/>
            <person name="Park H.-J."/>
            <person name="Ramirez L."/>
            <person name="Alfaro M."/>
            <person name="Sun H."/>
            <person name="Tritt A."/>
            <person name="Yoshinaga Y."/>
            <person name="Zwiers L.-H."/>
            <person name="Turgeon B."/>
            <person name="Goodwin S."/>
            <person name="Spatafora J."/>
            <person name="Crous P."/>
            <person name="Grigoriev I."/>
        </authorList>
    </citation>
    <scope>NUCLEOTIDE SEQUENCE</scope>
    <source>
        <strain evidence="2">CBS 269.34</strain>
    </source>
</reference>
<accession>A0A6A6R4E7</accession>
<protein>
    <submittedName>
        <fullName evidence="2">Uncharacterized protein</fullName>
    </submittedName>
</protein>
<evidence type="ECO:0000256" key="1">
    <source>
        <dbReference type="SAM" id="MobiDB-lite"/>
    </source>
</evidence>
<gene>
    <name evidence="2" type="ORF">BU16DRAFT_557563</name>
</gene>
<feature type="compositionally biased region" description="Basic and acidic residues" evidence="1">
    <location>
        <begin position="21"/>
        <end position="45"/>
    </location>
</feature>
<feature type="region of interest" description="Disordered" evidence="1">
    <location>
        <begin position="1"/>
        <end position="45"/>
    </location>
</feature>